<dbReference type="RefSeq" id="XP_020900103.1">
    <property type="nucleotide sequence ID" value="XM_021044444.2"/>
</dbReference>
<dbReference type="Proteomes" id="UP000887567">
    <property type="component" value="Unplaced"/>
</dbReference>
<name>A0A913X8K8_EXADI</name>
<feature type="compositionally biased region" description="Basic and acidic residues" evidence="1">
    <location>
        <begin position="224"/>
        <end position="235"/>
    </location>
</feature>
<evidence type="ECO:0000313" key="3">
    <source>
        <dbReference type="Proteomes" id="UP000887567"/>
    </source>
</evidence>
<keyword evidence="3" id="KW-1185">Reference proteome</keyword>
<sequence length="361" mass="41857">MSLYEGISQVQVGYGQNTRNRAVRKWTEEQTDLFAAVLSLKHCRNGEEISWSEELENLAVKKSSNEHVFKEVQEQLEVELVKVDQSHRDPGEEATFSIPQLRAKYKWMKREWKAVKNKIKCGLLREDTKLPKWYKRLNHIFTIYVDMDRDEKDIRPSMVSENGSIHNEGCSVDETSDGCPATPERSWVVNIDTRQPSVFVNSETAEINSKDEEELANGSTELTQEEHDQPSEQHTNKRPYTAIADDITTSANAKYRKRDMHGRTVNTRELPNYSMECCRPSCRCSSQSDSGRFVEVIKSILDAEERRERMFVDFQREQAQLNRQHELKIAQIFVDMSSQQRNILSEISSIKELILSKGKQF</sequence>
<dbReference type="OrthoDB" id="5965379at2759"/>
<protein>
    <submittedName>
        <fullName evidence="2">Uncharacterized protein</fullName>
    </submittedName>
</protein>
<evidence type="ECO:0000313" key="2">
    <source>
        <dbReference type="EnsemblMetazoa" id="XP_020900103.1"/>
    </source>
</evidence>
<organism evidence="2 3">
    <name type="scientific">Exaiptasia diaphana</name>
    <name type="common">Tropical sea anemone</name>
    <name type="synonym">Aiptasia pulchella</name>
    <dbReference type="NCBI Taxonomy" id="2652724"/>
    <lineage>
        <taxon>Eukaryota</taxon>
        <taxon>Metazoa</taxon>
        <taxon>Cnidaria</taxon>
        <taxon>Anthozoa</taxon>
        <taxon>Hexacorallia</taxon>
        <taxon>Actiniaria</taxon>
        <taxon>Aiptasiidae</taxon>
        <taxon>Exaiptasia</taxon>
    </lineage>
</organism>
<dbReference type="AlphaFoldDB" id="A0A913X8K8"/>
<accession>A0A913X8K8</accession>
<feature type="region of interest" description="Disordered" evidence="1">
    <location>
        <begin position="159"/>
        <end position="179"/>
    </location>
</feature>
<dbReference type="EnsemblMetazoa" id="XM_021044444.2">
    <property type="protein sequence ID" value="XP_020900103.1"/>
    <property type="gene ID" value="LOC110238760"/>
</dbReference>
<feature type="region of interest" description="Disordered" evidence="1">
    <location>
        <begin position="205"/>
        <end position="237"/>
    </location>
</feature>
<dbReference type="GeneID" id="110238760"/>
<reference evidence="2" key="1">
    <citation type="submission" date="2022-11" db="UniProtKB">
        <authorList>
            <consortium name="EnsemblMetazoa"/>
        </authorList>
    </citation>
    <scope>IDENTIFICATION</scope>
</reference>
<dbReference type="KEGG" id="epa:110238760"/>
<evidence type="ECO:0000256" key="1">
    <source>
        <dbReference type="SAM" id="MobiDB-lite"/>
    </source>
</evidence>
<proteinExistence type="predicted"/>